<gene>
    <name evidence="1" type="ORF">C453_04084</name>
</gene>
<reference evidence="1 2" key="1">
    <citation type="journal article" date="2014" name="PLoS Genet.">
        <title>Phylogenetically driven sequencing of extremely halophilic archaea reveals strategies for static and dynamic osmo-response.</title>
        <authorList>
            <person name="Becker E.A."/>
            <person name="Seitzer P.M."/>
            <person name="Tritt A."/>
            <person name="Larsen D."/>
            <person name="Krusor M."/>
            <person name="Yao A.I."/>
            <person name="Wu D."/>
            <person name="Madern D."/>
            <person name="Eisen J.A."/>
            <person name="Darling A.E."/>
            <person name="Facciotti M.T."/>
        </authorList>
    </citation>
    <scope>NUCLEOTIDE SEQUENCE [LARGE SCALE GENOMIC DNA]</scope>
    <source>
        <strain evidence="1 2">ATCC BAA-1513</strain>
    </source>
</reference>
<evidence type="ECO:0000313" key="1">
    <source>
        <dbReference type="EMBL" id="ELZ87501.1"/>
    </source>
</evidence>
<evidence type="ECO:0000313" key="2">
    <source>
        <dbReference type="Proteomes" id="UP000011612"/>
    </source>
</evidence>
<dbReference type="Proteomes" id="UP000011612">
    <property type="component" value="Unassembled WGS sequence"/>
</dbReference>
<dbReference type="OrthoDB" id="287123at2157"/>
<organism evidence="1 2">
    <name type="scientific">Haloferax elongans ATCC BAA-1513</name>
    <dbReference type="NCBI Taxonomy" id="1230453"/>
    <lineage>
        <taxon>Archaea</taxon>
        <taxon>Methanobacteriati</taxon>
        <taxon>Methanobacteriota</taxon>
        <taxon>Stenosarchaea group</taxon>
        <taxon>Halobacteria</taxon>
        <taxon>Halobacteriales</taxon>
        <taxon>Haloferacaceae</taxon>
        <taxon>Haloferax</taxon>
    </lineage>
</organism>
<dbReference type="AlphaFoldDB" id="M0HSR8"/>
<dbReference type="RefSeq" id="WP_008322899.1">
    <property type="nucleotide sequence ID" value="NZ_AOLK01000011.1"/>
</dbReference>
<name>M0HSR8_HALEO</name>
<keyword evidence="2" id="KW-1185">Reference proteome</keyword>
<dbReference type="EMBL" id="AOLK01000011">
    <property type="protein sequence ID" value="ELZ87501.1"/>
    <property type="molecule type" value="Genomic_DNA"/>
</dbReference>
<comment type="caution">
    <text evidence="1">The sequence shown here is derived from an EMBL/GenBank/DDBJ whole genome shotgun (WGS) entry which is preliminary data.</text>
</comment>
<accession>M0HSR8</accession>
<dbReference type="STRING" id="1230453.C453_04084"/>
<dbReference type="CDD" id="cd22231">
    <property type="entry name" value="RHH_NikR_HicB-like"/>
    <property type="match status" value="1"/>
</dbReference>
<sequence>MSATPDGGESGSRNISIKIGDDFVEDFDRAMKRGQLDGKLPMDMSRSEAIRRLMRKAIDDPSLLAEDEENRQ</sequence>
<proteinExistence type="predicted"/>
<protein>
    <submittedName>
        <fullName evidence="1">Uncharacterized protein</fullName>
    </submittedName>
</protein>